<dbReference type="EMBL" id="LMTZ01000116">
    <property type="protein sequence ID" value="KST64887.1"/>
    <property type="molecule type" value="Genomic_DNA"/>
</dbReference>
<comment type="caution">
    <text evidence="2">The sequence shown here is derived from an EMBL/GenBank/DDBJ whole genome shotgun (WGS) entry which is preliminary data.</text>
</comment>
<evidence type="ECO:0000313" key="2">
    <source>
        <dbReference type="EMBL" id="KST67032.1"/>
    </source>
</evidence>
<evidence type="ECO:0000313" key="3">
    <source>
        <dbReference type="Proteomes" id="UP000053372"/>
    </source>
</evidence>
<dbReference type="Gene3D" id="3.30.70.2970">
    <property type="entry name" value="Protein of unknown function (DUF541), domain 2"/>
    <property type="match status" value="1"/>
</dbReference>
<dbReference type="PANTHER" id="PTHR34387:SF1">
    <property type="entry name" value="PERIPLASMIC IMMUNOGENIC PROTEIN"/>
    <property type="match status" value="1"/>
</dbReference>
<accession>A0A0V7ZRA3</accession>
<reference evidence="2 3" key="1">
    <citation type="journal article" date="2015" name="Genome Announc.">
        <title>Draft Genome of the Euendolithic (true boring) Cyanobacterium Mastigocoleus testarum strain BC008.</title>
        <authorList>
            <person name="Guida B.S."/>
            <person name="Garcia-Pichel F."/>
        </authorList>
    </citation>
    <scope>NUCLEOTIDE SEQUENCE [LARGE SCALE GENOMIC DNA]</scope>
    <source>
        <strain evidence="2 3">BC008</strain>
    </source>
</reference>
<dbReference type="PANTHER" id="PTHR34387">
    <property type="entry name" value="SLR1258 PROTEIN"/>
    <property type="match status" value="1"/>
</dbReference>
<dbReference type="GO" id="GO:0006974">
    <property type="term" value="P:DNA damage response"/>
    <property type="evidence" value="ECO:0007669"/>
    <property type="project" value="TreeGrafter"/>
</dbReference>
<dbReference type="OrthoDB" id="460796at2"/>
<keyword evidence="3" id="KW-1185">Reference proteome</keyword>
<gene>
    <name evidence="1" type="ORF">BC008_18930</name>
    <name evidence="2" type="ORF">BC008_27980</name>
</gene>
<dbReference type="AlphaFoldDB" id="A0A0V7ZRA3"/>
<name>A0A0V7ZRA3_9CYAN</name>
<dbReference type="RefSeq" id="WP_027841057.1">
    <property type="nucleotide sequence ID" value="NZ_LMTZ01000091.1"/>
</dbReference>
<proteinExistence type="predicted"/>
<organism evidence="2 3">
    <name type="scientific">Mastigocoleus testarum BC008</name>
    <dbReference type="NCBI Taxonomy" id="371196"/>
    <lineage>
        <taxon>Bacteria</taxon>
        <taxon>Bacillati</taxon>
        <taxon>Cyanobacteriota</taxon>
        <taxon>Cyanophyceae</taxon>
        <taxon>Nostocales</taxon>
        <taxon>Hapalosiphonaceae</taxon>
        <taxon>Mastigocoleus</taxon>
    </lineage>
</organism>
<dbReference type="InterPro" id="IPR052022">
    <property type="entry name" value="26kDa_periplasmic_antigen"/>
</dbReference>
<dbReference type="EMBL" id="LMTZ01000091">
    <property type="protein sequence ID" value="KST67032.1"/>
    <property type="molecule type" value="Genomic_DNA"/>
</dbReference>
<evidence type="ECO:0000313" key="1">
    <source>
        <dbReference type="EMBL" id="KST64887.1"/>
    </source>
</evidence>
<dbReference type="Pfam" id="PF04402">
    <property type="entry name" value="SIMPL"/>
    <property type="match status" value="1"/>
</dbReference>
<evidence type="ECO:0008006" key="4">
    <source>
        <dbReference type="Google" id="ProtNLM"/>
    </source>
</evidence>
<protein>
    <recommendedName>
        <fullName evidence="4">SIMPL domain-containing protein</fullName>
    </recommendedName>
</protein>
<dbReference type="InterPro" id="IPR007497">
    <property type="entry name" value="SIMPL/DUF541"/>
</dbReference>
<dbReference type="Gene3D" id="3.30.110.170">
    <property type="entry name" value="Protein of unknown function (DUF541), domain 1"/>
    <property type="match status" value="1"/>
</dbReference>
<sequence length="260" mass="28078">MSKCTSTKYSLKTKNFFQGFSLQRFSFQGFSLILLWGAILAQPVVGQTPPKRLRTLTVRGQGVEEIAATLSQINLGVEVQGKVAQEVQREAARRSQAVVKLLQSQQVEKLTTSGISLNPVYSFKDNIRRLTGYSATNTVSFQIATEKAGQILDLAVKSGATRIDGIRFIAPEAMISEAKKQALKEATQDAREQANAVLASLGLSSKEIVGIEVDNAKAQVPPIFRGESAFAQATSADASRTPIIGGEQKVEATVTLQISY</sequence>
<dbReference type="Proteomes" id="UP000053372">
    <property type="component" value="Unassembled WGS sequence"/>
</dbReference>